<reference evidence="1" key="1">
    <citation type="submission" date="2020-05" db="EMBL/GenBank/DDBJ databases">
        <authorList>
            <person name="Chiriac C."/>
            <person name="Salcher M."/>
            <person name="Ghai R."/>
            <person name="Kavagutti S V."/>
        </authorList>
    </citation>
    <scope>NUCLEOTIDE SEQUENCE</scope>
</reference>
<accession>A0A6J5QNU0</accession>
<protein>
    <submittedName>
        <fullName evidence="1">Uncharacterized protein</fullName>
    </submittedName>
</protein>
<name>A0A6J5QNU0_9CAUD</name>
<gene>
    <name evidence="1" type="ORF">UFOVP1130_53</name>
</gene>
<organism evidence="1">
    <name type="scientific">uncultured Caudovirales phage</name>
    <dbReference type="NCBI Taxonomy" id="2100421"/>
    <lineage>
        <taxon>Viruses</taxon>
        <taxon>Duplodnaviria</taxon>
        <taxon>Heunggongvirae</taxon>
        <taxon>Uroviricota</taxon>
        <taxon>Caudoviricetes</taxon>
        <taxon>Peduoviridae</taxon>
        <taxon>Maltschvirus</taxon>
        <taxon>Maltschvirus maltsch</taxon>
    </lineage>
</organism>
<evidence type="ECO:0000313" key="1">
    <source>
        <dbReference type="EMBL" id="CAB4185442.1"/>
    </source>
</evidence>
<sequence>MSLYGELMAWVSYAKAELVTAEIDEERQANNCRIIEAQILIGQWGDNAKGDTVTLAKARRDVDPRVVEQQEAHLTTRAYRKMVDSVFERCERSAQVLSRELSRRISVAPQERRQHKFLP</sequence>
<dbReference type="EMBL" id="LR797078">
    <property type="protein sequence ID" value="CAB4185442.1"/>
    <property type="molecule type" value="Genomic_DNA"/>
</dbReference>
<proteinExistence type="predicted"/>